<comment type="caution">
    <text evidence="2">The sequence shown here is derived from an EMBL/GenBank/DDBJ whole genome shotgun (WGS) entry which is preliminary data.</text>
</comment>
<feature type="compositionally biased region" description="Acidic residues" evidence="1">
    <location>
        <begin position="63"/>
        <end position="107"/>
    </location>
</feature>
<dbReference type="Proteomes" id="UP000535437">
    <property type="component" value="Unassembled WGS sequence"/>
</dbReference>
<reference evidence="2 3" key="1">
    <citation type="submission" date="2020-07" db="EMBL/GenBank/DDBJ databases">
        <title>Sequencing the genomes of 1000 actinobacteria strains.</title>
        <authorList>
            <person name="Klenk H.-P."/>
        </authorList>
    </citation>
    <scope>NUCLEOTIDE SEQUENCE [LARGE SCALE GENOMIC DNA]</scope>
    <source>
        <strain evidence="2 3">DSM 15475</strain>
    </source>
</reference>
<feature type="region of interest" description="Disordered" evidence="1">
    <location>
        <begin position="221"/>
        <end position="246"/>
    </location>
</feature>
<accession>A0A7Z0K987</accession>
<keyword evidence="3" id="KW-1185">Reference proteome</keyword>
<gene>
    <name evidence="2" type="ORF">HNR09_001895</name>
</gene>
<organism evidence="2 3">
    <name type="scientific">Nesterenkonia xinjiangensis</name>
    <dbReference type="NCBI Taxonomy" id="225327"/>
    <lineage>
        <taxon>Bacteria</taxon>
        <taxon>Bacillati</taxon>
        <taxon>Actinomycetota</taxon>
        <taxon>Actinomycetes</taxon>
        <taxon>Micrococcales</taxon>
        <taxon>Micrococcaceae</taxon>
        <taxon>Nesterenkonia</taxon>
    </lineage>
</organism>
<sequence>MDFEILAEKSARTPSTAVLLHQAEGTRPSRRHWPSAAAVALIAPLLLMGCAADTGDDDRPAEADGDEATSEPAEDPSPDDDNPHDDGDASEDGAQDVESQDGADDSQEAITRDGLPDPETTLDVERTEELGAFFSEEEACMTVGSTVDGLRDDMENGLETEQDADGAYEAVEQTYLLVPEDLRAPFESIASLLEADHDAVDTESVLTELEPLDTWMLETCDGQYHQQDSPEHEEDADASAADDGEG</sequence>
<dbReference type="RefSeq" id="WP_179541824.1">
    <property type="nucleotide sequence ID" value="NZ_BAAALL010000005.1"/>
</dbReference>
<evidence type="ECO:0000313" key="2">
    <source>
        <dbReference type="EMBL" id="NYJ78484.1"/>
    </source>
</evidence>
<protein>
    <submittedName>
        <fullName evidence="2">Uncharacterized protein</fullName>
    </submittedName>
</protein>
<name>A0A7Z0K987_9MICC</name>
<dbReference type="AlphaFoldDB" id="A0A7Z0K987"/>
<proteinExistence type="predicted"/>
<evidence type="ECO:0000313" key="3">
    <source>
        <dbReference type="Proteomes" id="UP000535437"/>
    </source>
</evidence>
<dbReference type="EMBL" id="JACCFY010000001">
    <property type="protein sequence ID" value="NYJ78484.1"/>
    <property type="molecule type" value="Genomic_DNA"/>
</dbReference>
<feature type="compositionally biased region" description="Acidic residues" evidence="1">
    <location>
        <begin position="231"/>
        <end position="246"/>
    </location>
</feature>
<evidence type="ECO:0000256" key="1">
    <source>
        <dbReference type="SAM" id="MobiDB-lite"/>
    </source>
</evidence>
<feature type="region of interest" description="Disordered" evidence="1">
    <location>
        <begin position="51"/>
        <end position="121"/>
    </location>
</feature>